<organism evidence="2 3">
    <name type="scientific">Lactuca sativa</name>
    <name type="common">Garden lettuce</name>
    <dbReference type="NCBI Taxonomy" id="4236"/>
    <lineage>
        <taxon>Eukaryota</taxon>
        <taxon>Viridiplantae</taxon>
        <taxon>Streptophyta</taxon>
        <taxon>Embryophyta</taxon>
        <taxon>Tracheophyta</taxon>
        <taxon>Spermatophyta</taxon>
        <taxon>Magnoliopsida</taxon>
        <taxon>eudicotyledons</taxon>
        <taxon>Gunneridae</taxon>
        <taxon>Pentapetalae</taxon>
        <taxon>asterids</taxon>
        <taxon>campanulids</taxon>
        <taxon>Asterales</taxon>
        <taxon>Asteraceae</taxon>
        <taxon>Cichorioideae</taxon>
        <taxon>Cichorieae</taxon>
        <taxon>Lactucinae</taxon>
        <taxon>Lactuca</taxon>
    </lineage>
</organism>
<keyword evidence="3" id="KW-1185">Reference proteome</keyword>
<evidence type="ECO:0000313" key="2">
    <source>
        <dbReference type="EMBL" id="KAJ0210798.1"/>
    </source>
</evidence>
<accession>A0A9R1VT57</accession>
<sequence length="85" mass="9356">MVLEEDTRTHFRTVGRPKKKRRRGVDEPNSQTTKLSRKFLAVTCSKCHNKGHNSRTFKGQGGIGEAGSKGKTQGKGKTQANGKTQ</sequence>
<feature type="compositionally biased region" description="Low complexity" evidence="1">
    <location>
        <begin position="69"/>
        <end position="85"/>
    </location>
</feature>
<dbReference type="EMBL" id="NBSK02000004">
    <property type="protein sequence ID" value="KAJ0210798.1"/>
    <property type="molecule type" value="Genomic_DNA"/>
</dbReference>
<protein>
    <submittedName>
        <fullName evidence="2">Uncharacterized protein</fullName>
    </submittedName>
</protein>
<name>A0A9R1VT57_LACSA</name>
<gene>
    <name evidence="2" type="ORF">LSAT_V11C400158520</name>
</gene>
<evidence type="ECO:0000313" key="3">
    <source>
        <dbReference type="Proteomes" id="UP000235145"/>
    </source>
</evidence>
<feature type="compositionally biased region" description="Basic residues" evidence="1">
    <location>
        <begin position="10"/>
        <end position="23"/>
    </location>
</feature>
<comment type="caution">
    <text evidence="2">The sequence shown here is derived from an EMBL/GenBank/DDBJ whole genome shotgun (WGS) entry which is preliminary data.</text>
</comment>
<proteinExistence type="predicted"/>
<dbReference type="AlphaFoldDB" id="A0A9R1VT57"/>
<dbReference type="Proteomes" id="UP000235145">
    <property type="component" value="Unassembled WGS sequence"/>
</dbReference>
<feature type="region of interest" description="Disordered" evidence="1">
    <location>
        <begin position="1"/>
        <end position="34"/>
    </location>
</feature>
<feature type="region of interest" description="Disordered" evidence="1">
    <location>
        <begin position="48"/>
        <end position="85"/>
    </location>
</feature>
<evidence type="ECO:0000256" key="1">
    <source>
        <dbReference type="SAM" id="MobiDB-lite"/>
    </source>
</evidence>
<reference evidence="2 3" key="1">
    <citation type="journal article" date="2017" name="Nat. Commun.">
        <title>Genome assembly with in vitro proximity ligation data and whole-genome triplication in lettuce.</title>
        <authorList>
            <person name="Reyes-Chin-Wo S."/>
            <person name="Wang Z."/>
            <person name="Yang X."/>
            <person name="Kozik A."/>
            <person name="Arikit S."/>
            <person name="Song C."/>
            <person name="Xia L."/>
            <person name="Froenicke L."/>
            <person name="Lavelle D.O."/>
            <person name="Truco M.J."/>
            <person name="Xia R."/>
            <person name="Zhu S."/>
            <person name="Xu C."/>
            <person name="Xu H."/>
            <person name="Xu X."/>
            <person name="Cox K."/>
            <person name="Korf I."/>
            <person name="Meyers B.C."/>
            <person name="Michelmore R.W."/>
        </authorList>
    </citation>
    <scope>NUCLEOTIDE SEQUENCE [LARGE SCALE GENOMIC DNA]</scope>
    <source>
        <strain evidence="3">cv. Salinas</strain>
        <tissue evidence="2">Seedlings</tissue>
    </source>
</reference>